<dbReference type="InterPro" id="IPR027278">
    <property type="entry name" value="ACCD_DCysDesulf"/>
</dbReference>
<dbReference type="GO" id="GO:0019148">
    <property type="term" value="F:D-cysteine desulfhydrase activity"/>
    <property type="evidence" value="ECO:0007669"/>
    <property type="project" value="TreeGrafter"/>
</dbReference>
<dbReference type="AlphaFoldDB" id="A0A150XH63"/>
<dbReference type="OrthoDB" id="9801249at2"/>
<sequence>MDFSQINEQLPIERFQHPVATENQIDLRILRLDKTHGEISGNKWFKLKYNLLEARNRGINKLLTFGGAYSNHIYAVAAAAKLFGFQSVGIIRGEEHIPLNPTLQFATDAGMHLHYVDRESYRNKTVEHFINQLRAEFGEFYLIPEGGTNRLAIQGAAEIPSLIPEPFDYYCLAVGTGGTIAGLISGMKGQGNIIGFSSLKGSFLQDEVANLLQSFGHESLHNWSIQNEYHFGGYAKTKPNLIEFIKAMEEQFELELEPIYMGKMLYGILDMIEKGQFEKGSKILAVHTGGLQGRAGFGL</sequence>
<name>A0A150XH63_9BACT</name>
<dbReference type="InterPro" id="IPR036052">
    <property type="entry name" value="TrpB-like_PALP_sf"/>
</dbReference>
<gene>
    <name evidence="7" type="ORF">AWW68_04525</name>
</gene>
<evidence type="ECO:0000259" key="6">
    <source>
        <dbReference type="Pfam" id="PF00291"/>
    </source>
</evidence>
<dbReference type="Pfam" id="PF00291">
    <property type="entry name" value="PALP"/>
    <property type="match status" value="1"/>
</dbReference>
<evidence type="ECO:0000256" key="2">
    <source>
        <dbReference type="ARBA" id="ARBA00008639"/>
    </source>
</evidence>
<keyword evidence="3 5" id="KW-0663">Pyridoxal phosphate</keyword>
<dbReference type="EMBL" id="LRPC01000001">
    <property type="protein sequence ID" value="KYG78038.1"/>
    <property type="molecule type" value="Genomic_DNA"/>
</dbReference>
<evidence type="ECO:0000256" key="3">
    <source>
        <dbReference type="ARBA" id="ARBA00022898"/>
    </source>
</evidence>
<comment type="cofactor">
    <cofactor evidence="1">
        <name>pyridoxal 5'-phosphate</name>
        <dbReference type="ChEBI" id="CHEBI:597326"/>
    </cofactor>
</comment>
<dbReference type="InterPro" id="IPR001926">
    <property type="entry name" value="TrpB-like_PALP"/>
</dbReference>
<dbReference type="PIRSF" id="PIRSF006278">
    <property type="entry name" value="ACCD_DCysDesulf"/>
    <property type="match status" value="1"/>
</dbReference>
<feature type="active site" description="Nucleophile" evidence="4">
    <location>
        <position position="70"/>
    </location>
</feature>
<feature type="domain" description="Tryptophan synthase beta chain-like PALP" evidence="6">
    <location>
        <begin position="38"/>
        <end position="289"/>
    </location>
</feature>
<evidence type="ECO:0000313" key="7">
    <source>
        <dbReference type="EMBL" id="KYG78038.1"/>
    </source>
</evidence>
<proteinExistence type="inferred from homology"/>
<comment type="caution">
    <text evidence="7">The sequence shown here is derived from an EMBL/GenBank/DDBJ whole genome shotgun (WGS) entry which is preliminary data.</text>
</comment>
<dbReference type="PANTHER" id="PTHR43780:SF2">
    <property type="entry name" value="1-AMINOCYCLOPROPANE-1-CARBOXYLATE DEAMINASE-RELATED"/>
    <property type="match status" value="1"/>
</dbReference>
<evidence type="ECO:0000256" key="4">
    <source>
        <dbReference type="PIRSR" id="PIRSR006278-1"/>
    </source>
</evidence>
<evidence type="ECO:0000313" key="8">
    <source>
        <dbReference type="Proteomes" id="UP000075606"/>
    </source>
</evidence>
<dbReference type="RefSeq" id="WP_068217059.1">
    <property type="nucleotide sequence ID" value="NZ_LRPC01000001.1"/>
</dbReference>
<dbReference type="STRING" id="333140.AWW68_04525"/>
<comment type="similarity">
    <text evidence="2">Belongs to the ACC deaminase/D-cysteine desulfhydrase family.</text>
</comment>
<keyword evidence="8" id="KW-1185">Reference proteome</keyword>
<feature type="modified residue" description="N6-(pyridoxal phosphate)lysine" evidence="5">
    <location>
        <position position="43"/>
    </location>
</feature>
<dbReference type="PANTHER" id="PTHR43780">
    <property type="entry name" value="1-AMINOCYCLOPROPANE-1-CARBOXYLATE DEAMINASE-RELATED"/>
    <property type="match status" value="1"/>
</dbReference>
<organism evidence="7 8">
    <name type="scientific">Roseivirga spongicola</name>
    <dbReference type="NCBI Taxonomy" id="333140"/>
    <lineage>
        <taxon>Bacteria</taxon>
        <taxon>Pseudomonadati</taxon>
        <taxon>Bacteroidota</taxon>
        <taxon>Cytophagia</taxon>
        <taxon>Cytophagales</taxon>
        <taxon>Roseivirgaceae</taxon>
        <taxon>Roseivirga</taxon>
    </lineage>
</organism>
<dbReference type="Proteomes" id="UP000075606">
    <property type="component" value="Unassembled WGS sequence"/>
</dbReference>
<protein>
    <submittedName>
        <fullName evidence="7">1-aminocyclopropane-1-carboxylate deaminase</fullName>
    </submittedName>
</protein>
<reference evidence="7 8" key="1">
    <citation type="submission" date="2016-01" db="EMBL/GenBank/DDBJ databases">
        <title>Genome sequencing of Roseivirga spongicola UST030701-084.</title>
        <authorList>
            <person name="Selvaratnam C."/>
            <person name="Thevarajoo S."/>
            <person name="Goh K.M."/>
            <person name="Ee R."/>
            <person name="Chan K.-G."/>
            <person name="Chong C.S."/>
        </authorList>
    </citation>
    <scope>NUCLEOTIDE SEQUENCE [LARGE SCALE GENOMIC DNA]</scope>
    <source>
        <strain evidence="7 8">UST030701-084</strain>
    </source>
</reference>
<evidence type="ECO:0000256" key="5">
    <source>
        <dbReference type="PIRSR" id="PIRSR006278-2"/>
    </source>
</evidence>
<evidence type="ECO:0000256" key="1">
    <source>
        <dbReference type="ARBA" id="ARBA00001933"/>
    </source>
</evidence>
<dbReference type="SUPFAM" id="SSF53686">
    <property type="entry name" value="Tryptophan synthase beta subunit-like PLP-dependent enzymes"/>
    <property type="match status" value="1"/>
</dbReference>
<dbReference type="Gene3D" id="3.40.50.1100">
    <property type="match status" value="2"/>
</dbReference>
<accession>A0A150XH63</accession>